<dbReference type="EMBL" id="BARS01024963">
    <property type="protein sequence ID" value="GAG13192.1"/>
    <property type="molecule type" value="Genomic_DNA"/>
</dbReference>
<comment type="caution">
    <text evidence="1">The sequence shown here is derived from an EMBL/GenBank/DDBJ whole genome shotgun (WGS) entry which is preliminary data.</text>
</comment>
<reference evidence="1" key="1">
    <citation type="journal article" date="2014" name="Front. Microbiol.">
        <title>High frequency of phylogenetically diverse reductive dehalogenase-homologous genes in deep subseafloor sedimentary metagenomes.</title>
        <authorList>
            <person name="Kawai M."/>
            <person name="Futagami T."/>
            <person name="Toyoda A."/>
            <person name="Takaki Y."/>
            <person name="Nishi S."/>
            <person name="Hori S."/>
            <person name="Arai W."/>
            <person name="Tsubouchi T."/>
            <person name="Morono Y."/>
            <person name="Uchiyama I."/>
            <person name="Ito T."/>
            <person name="Fujiyama A."/>
            <person name="Inagaki F."/>
            <person name="Takami H."/>
        </authorList>
    </citation>
    <scope>NUCLEOTIDE SEQUENCE</scope>
    <source>
        <strain evidence="1">Expedition CK06-06</strain>
    </source>
</reference>
<proteinExistence type="predicted"/>
<accession>X0VPV8</accession>
<organism evidence="1">
    <name type="scientific">marine sediment metagenome</name>
    <dbReference type="NCBI Taxonomy" id="412755"/>
    <lineage>
        <taxon>unclassified sequences</taxon>
        <taxon>metagenomes</taxon>
        <taxon>ecological metagenomes</taxon>
    </lineage>
</organism>
<protein>
    <submittedName>
        <fullName evidence="1">Uncharacterized protein</fullName>
    </submittedName>
</protein>
<evidence type="ECO:0000313" key="1">
    <source>
        <dbReference type="EMBL" id="GAG13192.1"/>
    </source>
</evidence>
<sequence length="79" mass="9226">MVVSKHRKLNPYFSPFESEMFWLKEYSVPDVIGVELVWFKCQVPVQFPYKEQFLIPSVSVAVTLKLIFVPFENQNLSVG</sequence>
<dbReference type="AlphaFoldDB" id="X0VPV8"/>
<name>X0VPV8_9ZZZZ</name>
<gene>
    <name evidence="1" type="ORF">S01H1_39537</name>
</gene>